<comment type="caution">
    <text evidence="2">The sequence shown here is derived from an EMBL/GenBank/DDBJ whole genome shotgun (WGS) entry which is preliminary data.</text>
</comment>
<evidence type="ECO:0000313" key="2">
    <source>
        <dbReference type="EMBL" id="KAA5546682.1"/>
    </source>
</evidence>
<dbReference type="EMBL" id="VWSF01000006">
    <property type="protein sequence ID" value="KAA5546682.1"/>
    <property type="molecule type" value="Genomic_DNA"/>
</dbReference>
<proteinExistence type="predicted"/>
<feature type="compositionally biased region" description="Polar residues" evidence="1">
    <location>
        <begin position="85"/>
        <end position="94"/>
    </location>
</feature>
<accession>A0A5M6DK77</accession>
<feature type="region of interest" description="Disordered" evidence="1">
    <location>
        <begin position="66"/>
        <end position="109"/>
    </location>
</feature>
<protein>
    <recommendedName>
        <fullName evidence="4">Lipoprotein</fullName>
    </recommendedName>
</protein>
<feature type="compositionally biased region" description="Basic and acidic residues" evidence="1">
    <location>
        <begin position="75"/>
        <end position="84"/>
    </location>
</feature>
<name>A0A5M6DK77_9BACT</name>
<dbReference type="RefSeq" id="WP_150088286.1">
    <property type="nucleotide sequence ID" value="NZ_VWSF01000006.1"/>
</dbReference>
<dbReference type="PROSITE" id="PS51257">
    <property type="entry name" value="PROKAR_LIPOPROTEIN"/>
    <property type="match status" value="1"/>
</dbReference>
<dbReference type="Proteomes" id="UP000323426">
    <property type="component" value="Unassembled WGS sequence"/>
</dbReference>
<gene>
    <name evidence="2" type="ORF">F0145_10075</name>
</gene>
<reference evidence="2 3" key="1">
    <citation type="submission" date="2019-09" db="EMBL/GenBank/DDBJ databases">
        <title>Genome sequence and assembly of Adhaeribacter sp.</title>
        <authorList>
            <person name="Chhetri G."/>
        </authorList>
    </citation>
    <scope>NUCLEOTIDE SEQUENCE [LARGE SCALE GENOMIC DNA]</scope>
    <source>
        <strain evidence="2 3">DK36</strain>
    </source>
</reference>
<sequence>MSKVDGRIGKAGQALMAGVGLIMMACTSARETNEYNAAVPSTIQSDADRRAIYNNADTRPIARPRSINNQASEINRQKNIEDRSVNNPSNNPTEVRTMELGRPTTDTLP</sequence>
<evidence type="ECO:0000313" key="3">
    <source>
        <dbReference type="Proteomes" id="UP000323426"/>
    </source>
</evidence>
<evidence type="ECO:0008006" key="4">
    <source>
        <dbReference type="Google" id="ProtNLM"/>
    </source>
</evidence>
<keyword evidence="3" id="KW-1185">Reference proteome</keyword>
<evidence type="ECO:0000256" key="1">
    <source>
        <dbReference type="SAM" id="MobiDB-lite"/>
    </source>
</evidence>
<dbReference type="AlphaFoldDB" id="A0A5M6DK77"/>
<organism evidence="2 3">
    <name type="scientific">Adhaeribacter rhizoryzae</name>
    <dbReference type="NCBI Taxonomy" id="2607907"/>
    <lineage>
        <taxon>Bacteria</taxon>
        <taxon>Pseudomonadati</taxon>
        <taxon>Bacteroidota</taxon>
        <taxon>Cytophagia</taxon>
        <taxon>Cytophagales</taxon>
        <taxon>Hymenobacteraceae</taxon>
        <taxon>Adhaeribacter</taxon>
    </lineage>
</organism>